<organism evidence="5 6">
    <name type="scientific">Stylonychia lemnae</name>
    <name type="common">Ciliate</name>
    <dbReference type="NCBI Taxonomy" id="5949"/>
    <lineage>
        <taxon>Eukaryota</taxon>
        <taxon>Sar</taxon>
        <taxon>Alveolata</taxon>
        <taxon>Ciliophora</taxon>
        <taxon>Intramacronucleata</taxon>
        <taxon>Spirotrichea</taxon>
        <taxon>Stichotrichia</taxon>
        <taxon>Sporadotrichida</taxon>
        <taxon>Oxytrichidae</taxon>
        <taxon>Stylonychinae</taxon>
        <taxon>Stylonychia</taxon>
    </lineage>
</organism>
<dbReference type="GO" id="GO:0019205">
    <property type="term" value="F:nucleobase-containing compound kinase activity"/>
    <property type="evidence" value="ECO:0007669"/>
    <property type="project" value="InterPro"/>
</dbReference>
<keyword evidence="2" id="KW-0547">Nucleotide-binding</keyword>
<dbReference type="SUPFAM" id="SSF51735">
    <property type="entry name" value="NAD(P)-binding Rossmann-fold domains"/>
    <property type="match status" value="1"/>
</dbReference>
<dbReference type="AlphaFoldDB" id="A0A078AF92"/>
<evidence type="ECO:0000256" key="3">
    <source>
        <dbReference type="ARBA" id="ARBA00022777"/>
    </source>
</evidence>
<keyword evidence="3 5" id="KW-0418">Kinase</keyword>
<dbReference type="SUPFAM" id="SSF52540">
    <property type="entry name" value="P-loop containing nucleoside triphosphate hydrolases"/>
    <property type="match status" value="1"/>
</dbReference>
<evidence type="ECO:0000256" key="4">
    <source>
        <dbReference type="SAM" id="MobiDB-lite"/>
    </source>
</evidence>
<feature type="region of interest" description="Disordered" evidence="4">
    <location>
        <begin position="151"/>
        <end position="185"/>
    </location>
</feature>
<evidence type="ECO:0000313" key="6">
    <source>
        <dbReference type="Proteomes" id="UP000039865"/>
    </source>
</evidence>
<dbReference type="GO" id="GO:0005524">
    <property type="term" value="F:ATP binding"/>
    <property type="evidence" value="ECO:0007669"/>
    <property type="project" value="InterPro"/>
</dbReference>
<evidence type="ECO:0000256" key="1">
    <source>
        <dbReference type="ARBA" id="ARBA00022679"/>
    </source>
</evidence>
<dbReference type="Proteomes" id="UP000039865">
    <property type="component" value="Unassembled WGS sequence"/>
</dbReference>
<dbReference type="InterPro" id="IPR036291">
    <property type="entry name" value="NAD(P)-bd_dom_sf"/>
</dbReference>
<dbReference type="InterPro" id="IPR047499">
    <property type="entry name" value="DD_AK7"/>
</dbReference>
<accession>A0A078AF92</accession>
<sequence>MSEYGEEVEEAPIVIKEDPGKKFFIATLNTYSGKALLKELRNDHLVKEEYAAHQFVGTLDKFEEDNSGLKQVPPEGVQRVVQMERTKEFRETILESDVIVYDLLNNKFEEVDYVIKTLKTSNLQQEKTLILLSSVMTWVNTPPKYPKIVEEGEEGEEANEEAEEAEEEPEGDAEPEEDAEKDENGEPIKKPKVLFFKETDYHLRVPLEEYQYLKTLETLAMSSVKTQPKLKVHVLCSGIRYGNGERQFYELFKSAWLQSPSDLPYLSKGDNLIPTIHVIDLARLVRRIVQDKVTKQYIFAMDRTSKPSQIRIIQAISKGMGTGLISRYNSEWTFPFSEKVKEFLRINLKMKTSEVFKDGEPPEDAEDQEEAAKKLKFPWHSEKGVIDNMRLLNNEFNQFRGLNPVKIFVTGPPASGKTHYATFLEGYYNIPRVNVKQLVDKAFEMAKIEEEGETNELVAEIKTKVEELRQAMADQILENRPEGEEEPPEIDKEKLPIRLPDDILYKLLKLALNENACRNRGYILDGYPRTFKDACEVFLKRKQKFDEEGNPIEEDEPELEEGEQKSYDNYEPDKDIFPSSVLVLKGEDDFLITRVKSLTEQVVQNTHYNEQDMLRRLKAYASANKSVIAEPSVHQFFQQYGVNQLHEENCQTEEQKSIAAFKIYIERFEKPVNWTSAYTEKVSMQQYHERILDNREAKIEQELRKQKEAYTKQRLDLIKEQERDLLDTKSQPIRQYLMDNLVPILTDGLIEVCKKTPDDPVDYLAEYLFKRSLDVPYPDPTSY</sequence>
<feature type="compositionally biased region" description="Acidic residues" evidence="4">
    <location>
        <begin position="151"/>
        <end position="181"/>
    </location>
</feature>
<proteinExistence type="predicted"/>
<dbReference type="GO" id="GO:0006139">
    <property type="term" value="P:nucleobase-containing compound metabolic process"/>
    <property type="evidence" value="ECO:0007669"/>
    <property type="project" value="InterPro"/>
</dbReference>
<dbReference type="Gene3D" id="3.40.50.720">
    <property type="entry name" value="NAD(P)-binding Rossmann-like Domain"/>
    <property type="match status" value="1"/>
</dbReference>
<dbReference type="InterPro" id="IPR000850">
    <property type="entry name" value="Adenylat/UMP-CMP_kin"/>
</dbReference>
<dbReference type="InParanoid" id="A0A078AF92"/>
<dbReference type="InterPro" id="IPR027417">
    <property type="entry name" value="P-loop_NTPase"/>
</dbReference>
<keyword evidence="1" id="KW-0808">Transferase</keyword>
<evidence type="ECO:0000313" key="5">
    <source>
        <dbReference type="EMBL" id="CDW80899.1"/>
    </source>
</evidence>
<dbReference type="Pfam" id="PF05186">
    <property type="entry name" value="Dpy-30"/>
    <property type="match status" value="1"/>
</dbReference>
<feature type="compositionally biased region" description="Acidic residues" evidence="4">
    <location>
        <begin position="548"/>
        <end position="561"/>
    </location>
</feature>
<feature type="region of interest" description="Disordered" evidence="4">
    <location>
        <begin position="546"/>
        <end position="572"/>
    </location>
</feature>
<dbReference type="PANTHER" id="PTHR23359">
    <property type="entry name" value="NUCLEOTIDE KINASE"/>
    <property type="match status" value="1"/>
</dbReference>
<dbReference type="Gene3D" id="3.40.50.300">
    <property type="entry name" value="P-loop containing nucleotide triphosphate hydrolases"/>
    <property type="match status" value="1"/>
</dbReference>
<gene>
    <name evidence="5" type="primary">Contig2256.g2420</name>
    <name evidence="5" type="ORF">STYLEM_9905</name>
</gene>
<feature type="compositionally biased region" description="Basic and acidic residues" evidence="4">
    <location>
        <begin position="562"/>
        <end position="572"/>
    </location>
</feature>
<evidence type="ECO:0000256" key="2">
    <source>
        <dbReference type="ARBA" id="ARBA00022741"/>
    </source>
</evidence>
<dbReference type="OrthoDB" id="10262413at2759"/>
<reference evidence="5 6" key="1">
    <citation type="submission" date="2014-06" db="EMBL/GenBank/DDBJ databases">
        <authorList>
            <person name="Swart Estienne"/>
        </authorList>
    </citation>
    <scope>NUCLEOTIDE SEQUENCE [LARGE SCALE GENOMIC DNA]</scope>
    <source>
        <strain evidence="5 6">130c</strain>
    </source>
</reference>
<dbReference type="CDD" id="cd22967">
    <property type="entry name" value="DD_AK7"/>
    <property type="match status" value="1"/>
</dbReference>
<dbReference type="InterPro" id="IPR007858">
    <property type="entry name" value="Dpy-30_motif"/>
</dbReference>
<name>A0A078AF92_STYLE</name>
<keyword evidence="6" id="KW-1185">Reference proteome</keyword>
<protein>
    <submittedName>
        <fullName evidence="5">Adenylate kinase 7-like</fullName>
    </submittedName>
</protein>
<dbReference type="OMA" id="GHVEDDF"/>
<dbReference type="EMBL" id="CCKQ01009418">
    <property type="protein sequence ID" value="CDW80899.1"/>
    <property type="molecule type" value="Genomic_DNA"/>
</dbReference>
<dbReference type="Gene3D" id="1.20.890.10">
    <property type="entry name" value="cAMP-dependent protein kinase regulatory subunit, dimerization-anchoring domain"/>
    <property type="match status" value="1"/>
</dbReference>